<keyword evidence="2" id="KW-0812">Transmembrane</keyword>
<dbReference type="STRING" id="1630135.DAD186_12570"/>
<reference evidence="3 5" key="1">
    <citation type="submission" date="2015-06" db="EMBL/GenBank/DDBJ databases">
        <title>Investigation of pathophysiology for high-risk pregnancy and development of treatment modality based on it.</title>
        <authorList>
            <person name="Kim B.-C."/>
            <person name="Lim S."/>
        </authorList>
    </citation>
    <scope>NUCLEOTIDE SEQUENCE [LARGE SCALE GENOMIC DNA]</scope>
    <source>
        <strain evidence="3 5">AD1-86</strain>
    </source>
</reference>
<evidence type="ECO:0000313" key="5">
    <source>
        <dbReference type="Proteomes" id="UP000092596"/>
    </source>
</evidence>
<keyword evidence="2" id="KW-1133">Transmembrane helix</keyword>
<dbReference type="RefSeq" id="WP_065247941.1">
    <property type="nucleotide sequence ID" value="NZ_CP012117.1"/>
</dbReference>
<keyword evidence="6" id="KW-1185">Reference proteome</keyword>
<dbReference type="AlphaFoldDB" id="A0A1B0ZIR8"/>
<reference evidence="4 6" key="2">
    <citation type="submission" date="2019-09" db="EMBL/GenBank/DDBJ databases">
        <title>FDA dAtabase for Regulatory Grade micrObial Sequences (FDA-ARGOS): Supporting development and validation of Infectious Disease Dx tests.</title>
        <authorList>
            <person name="Sciortino C."/>
            <person name="Tallon L."/>
            <person name="Sadzewicz L."/>
            <person name="Vavikolanu K."/>
            <person name="Mehta A."/>
            <person name="Aluvathingal J."/>
            <person name="Nadendla S."/>
            <person name="Nandy P."/>
            <person name="Geyer C."/>
            <person name="Yan Y."/>
            <person name="Sichtig H."/>
        </authorList>
    </citation>
    <scope>NUCLEOTIDE SEQUENCE [LARGE SCALE GENOMIC DNA]</scope>
    <source>
        <strain evidence="4 6">FDAARGOS_640</strain>
    </source>
</reference>
<protein>
    <submittedName>
        <fullName evidence="3">Uncharacterized protein</fullName>
    </submittedName>
</protein>
<gene>
    <name evidence="3" type="ORF">DAD186_12570</name>
    <name evidence="4" type="ORF">FOB48_05475</name>
</gene>
<evidence type="ECO:0000313" key="4">
    <source>
        <dbReference type="EMBL" id="QEU11800.1"/>
    </source>
</evidence>
<dbReference type="Proteomes" id="UP000092596">
    <property type="component" value="Chromosome"/>
</dbReference>
<name>A0A1B0ZIR8_9MICO</name>
<sequence length="69" mass="7411">MHADFLILAEEAAAHSHGPHPAVFGVVAFVILMLLLVVTSLFSGLHQEPSSSAKTVAEVEREHRRGASH</sequence>
<feature type="transmembrane region" description="Helical" evidence="2">
    <location>
        <begin position="22"/>
        <end position="45"/>
    </location>
</feature>
<proteinExistence type="predicted"/>
<evidence type="ECO:0000256" key="2">
    <source>
        <dbReference type="SAM" id="Phobius"/>
    </source>
</evidence>
<accession>A0A1B0ZIR8</accession>
<feature type="compositionally biased region" description="Basic and acidic residues" evidence="1">
    <location>
        <begin position="57"/>
        <end position="69"/>
    </location>
</feature>
<dbReference type="EMBL" id="CP044108">
    <property type="protein sequence ID" value="QEU11800.1"/>
    <property type="molecule type" value="Genomic_DNA"/>
</dbReference>
<evidence type="ECO:0000313" key="3">
    <source>
        <dbReference type="EMBL" id="ANP27807.1"/>
    </source>
</evidence>
<evidence type="ECO:0000256" key="1">
    <source>
        <dbReference type="SAM" id="MobiDB-lite"/>
    </source>
</evidence>
<dbReference type="Proteomes" id="UP000323865">
    <property type="component" value="Chromosome"/>
</dbReference>
<feature type="region of interest" description="Disordered" evidence="1">
    <location>
        <begin position="45"/>
        <end position="69"/>
    </location>
</feature>
<dbReference type="KEGG" id="dva:DAD186_12570"/>
<organism evidence="3 5">
    <name type="scientific">Dermabacter vaginalis</name>
    <dbReference type="NCBI Taxonomy" id="1630135"/>
    <lineage>
        <taxon>Bacteria</taxon>
        <taxon>Bacillati</taxon>
        <taxon>Actinomycetota</taxon>
        <taxon>Actinomycetes</taxon>
        <taxon>Micrococcales</taxon>
        <taxon>Dermabacteraceae</taxon>
        <taxon>Dermabacter</taxon>
    </lineage>
</organism>
<keyword evidence="2" id="KW-0472">Membrane</keyword>
<dbReference type="EMBL" id="CP012117">
    <property type="protein sequence ID" value="ANP27807.1"/>
    <property type="molecule type" value="Genomic_DNA"/>
</dbReference>
<evidence type="ECO:0000313" key="6">
    <source>
        <dbReference type="Proteomes" id="UP000323865"/>
    </source>
</evidence>